<gene>
    <name evidence="1" type="ORF">ACI1P1_28340</name>
</gene>
<keyword evidence="2" id="KW-1185">Reference proteome</keyword>
<dbReference type="EC" id="2.7.7.65" evidence="1"/>
<evidence type="ECO:0000313" key="2">
    <source>
        <dbReference type="Proteomes" id="UP001631969"/>
    </source>
</evidence>
<name>A0ACC7P576_9BACL</name>
<sequence length="274" mass="31243">MVHETVLRQLQHDQRILIFMTGVDRTLLYVNSTARRFMDSAENLLSTSAQVQYLLQFIQQKSDVCLEYPLDEYVMDCAHSACFRIFSDRLSLWGNSPVFLHIVRDLTVPEDKSRMLFCSAVTDPLTGLLNRRGGLLHVDALLEASCGETHTLAFLDLDGLKKVNDCLGHEEGDHYITALSDILRTSIRNTDILCRYGGDEFLIVFRNCAPVTSKQILARAKEKAREQGESWGKPYPVSFSYGISTLQPSHKDDFLALLRQADMEMYRMKQRQAL</sequence>
<dbReference type="Proteomes" id="UP001631969">
    <property type="component" value="Unassembled WGS sequence"/>
</dbReference>
<dbReference type="EMBL" id="JBJURJ010000027">
    <property type="protein sequence ID" value="MFM9332211.1"/>
    <property type="molecule type" value="Genomic_DNA"/>
</dbReference>
<proteinExistence type="predicted"/>
<keyword evidence="1" id="KW-0548">Nucleotidyltransferase</keyword>
<evidence type="ECO:0000313" key="1">
    <source>
        <dbReference type="EMBL" id="MFM9332211.1"/>
    </source>
</evidence>
<reference evidence="1" key="1">
    <citation type="submission" date="2024-12" db="EMBL/GenBank/DDBJ databases">
        <authorList>
            <person name="Wu N."/>
        </authorList>
    </citation>
    <scope>NUCLEOTIDE SEQUENCE</scope>
    <source>
        <strain evidence="1">P15</strain>
    </source>
</reference>
<protein>
    <submittedName>
        <fullName evidence="1">GGDEF domain-containing protein</fullName>
        <ecNumber evidence="1">2.7.7.65</ecNumber>
    </submittedName>
</protein>
<accession>A0ACC7P576</accession>
<keyword evidence="1" id="KW-0808">Transferase</keyword>
<organism evidence="1 2">
    <name type="scientific">Paenibacillus mesotrionivorans</name>
    <dbReference type="NCBI Taxonomy" id="3160968"/>
    <lineage>
        <taxon>Bacteria</taxon>
        <taxon>Bacillati</taxon>
        <taxon>Bacillota</taxon>
        <taxon>Bacilli</taxon>
        <taxon>Bacillales</taxon>
        <taxon>Paenibacillaceae</taxon>
        <taxon>Paenibacillus</taxon>
    </lineage>
</organism>
<comment type="caution">
    <text evidence="1">The sequence shown here is derived from an EMBL/GenBank/DDBJ whole genome shotgun (WGS) entry which is preliminary data.</text>
</comment>